<dbReference type="Gene3D" id="1.20.1270.60">
    <property type="entry name" value="Arfaptin homology (AH) domain/BAR domain"/>
    <property type="match status" value="1"/>
</dbReference>
<feature type="region of interest" description="Disordered" evidence="1">
    <location>
        <begin position="490"/>
        <end position="535"/>
    </location>
</feature>
<dbReference type="InterPro" id="IPR030127">
    <property type="entry name" value="MTSS1/MTSS2"/>
</dbReference>
<evidence type="ECO:0000259" key="2">
    <source>
        <dbReference type="PROSITE" id="PS51338"/>
    </source>
</evidence>
<dbReference type="AlphaFoldDB" id="A0A9P0G6V1"/>
<dbReference type="PANTHER" id="PTHR15708:SF4">
    <property type="entry name" value="FI21477P1-RELATED"/>
    <property type="match status" value="1"/>
</dbReference>
<proteinExistence type="predicted"/>
<feature type="region of interest" description="Disordered" evidence="1">
    <location>
        <begin position="625"/>
        <end position="668"/>
    </location>
</feature>
<gene>
    <name evidence="3" type="ORF">PSYICH_LOCUS3293</name>
</gene>
<dbReference type="EMBL" id="OV651824">
    <property type="protein sequence ID" value="CAH1102078.1"/>
    <property type="molecule type" value="Genomic_DNA"/>
</dbReference>
<dbReference type="InterPro" id="IPR013606">
    <property type="entry name" value="I-BAR_dom"/>
</dbReference>
<feature type="compositionally biased region" description="Polar residues" evidence="1">
    <location>
        <begin position="296"/>
        <end position="305"/>
    </location>
</feature>
<dbReference type="SUPFAM" id="SSF103657">
    <property type="entry name" value="BAR/IMD domain-like"/>
    <property type="match status" value="1"/>
</dbReference>
<dbReference type="GO" id="GO:0003779">
    <property type="term" value="F:actin binding"/>
    <property type="evidence" value="ECO:0007669"/>
    <property type="project" value="InterPro"/>
</dbReference>
<dbReference type="GO" id="GO:0009898">
    <property type="term" value="C:cytoplasmic side of plasma membrane"/>
    <property type="evidence" value="ECO:0007669"/>
    <property type="project" value="TreeGrafter"/>
</dbReference>
<sequence length="849" mass="92546">MDSAMERESGALGGLFQQIIQDMKNGMPLWEDFITKATKLHSSLKATILAVTAYLDSFQKIADSATNTRGATRDIGTALTRICLRHKAVENRLKNFTSVIMECLILPLQEKLEEWKKIVLNLDKDHARDYKRARSELKKRSTDTLRLQKKLKKGVGGDVQKRFECGLQDVTERRQLLEETEKHAARAALIEERTRFCSFVGLLKPVVDEEIAMLTEMGHLQEAVQQLEKHTNDPKTLPPASEQVIADLKSSDSGWSFQTPPSSPSSLGSRKSSMCSISSINSSSSGSSKSHHSPSHPWQRSLSQVSNMSEHSNNSSSSSTPCTPFPVSAAPTTTATWPNLQETMQFERAASAIINDRPHTISSAYEKGHQRPPLTVYTFQAPEQTLSQPASPVTSTPTDTTSNIVPPKSPAASIKSLSKPPLPMRCSSLERPSGPNVPAKTIAQGVRVLPPGAADLSVIKKPSPLPAHLAKIAPQPTYANMHELMMAAASKTQEKSFPPPPVEFTSPPDKPNEGEKESSTSESSLESSSGYGSQTTFTFDDVHHLENMGTGTLRNTLLRRGSIQNQKPPPPIRRTSSITNTSSMGSLENLPPPPAFLLEPNGQAASQKPSAGINVAETVKALTELNHTPASPNSIRRMSSSSQNLYQTSQNLHQQQPLSQNQYQSSSQYNQGPIFSTFQSQSKVSYVSQSGGVVYAQPMQIMGGSPNAIRRIHNMRSQSADRKSDGPGGVSSNFIASLSAKLTPTLSPKSSRRLSEDRTPTNSPINKYPHQKAGPGQSFLDSLNAKLAQQHTVSPQPTQLKATKIRQIINSKAQPDPKVCHESLMDQIKRGATLKRAKSTNDRSAPKIC</sequence>
<dbReference type="GO" id="GO:0005543">
    <property type="term" value="F:phospholipid binding"/>
    <property type="evidence" value="ECO:0007669"/>
    <property type="project" value="TreeGrafter"/>
</dbReference>
<keyword evidence="4" id="KW-1185">Reference proteome</keyword>
<dbReference type="Pfam" id="PF08397">
    <property type="entry name" value="IMD"/>
    <property type="match status" value="1"/>
</dbReference>
<feature type="domain" description="IMD" evidence="2">
    <location>
        <begin position="1"/>
        <end position="251"/>
    </location>
</feature>
<feature type="compositionally biased region" description="Low complexity" evidence="1">
    <location>
        <begin position="573"/>
        <end position="583"/>
    </location>
</feature>
<protein>
    <recommendedName>
        <fullName evidence="2">IMD domain-containing protein</fullName>
    </recommendedName>
</protein>
<feature type="region of interest" description="Disordered" evidence="1">
    <location>
        <begin position="249"/>
        <end position="330"/>
    </location>
</feature>
<feature type="region of interest" description="Disordered" evidence="1">
    <location>
        <begin position="741"/>
        <end position="776"/>
    </location>
</feature>
<feature type="compositionally biased region" description="Low complexity" evidence="1">
    <location>
        <begin position="389"/>
        <end position="402"/>
    </location>
</feature>
<evidence type="ECO:0000313" key="4">
    <source>
        <dbReference type="Proteomes" id="UP001153636"/>
    </source>
</evidence>
<dbReference type="OrthoDB" id="10061327at2759"/>
<dbReference type="GO" id="GO:0015629">
    <property type="term" value="C:actin cytoskeleton"/>
    <property type="evidence" value="ECO:0007669"/>
    <property type="project" value="TreeGrafter"/>
</dbReference>
<evidence type="ECO:0000313" key="3">
    <source>
        <dbReference type="EMBL" id="CAH1102078.1"/>
    </source>
</evidence>
<dbReference type="GO" id="GO:0007009">
    <property type="term" value="P:plasma membrane organization"/>
    <property type="evidence" value="ECO:0007669"/>
    <property type="project" value="InterPro"/>
</dbReference>
<feature type="compositionally biased region" description="Low complexity" evidence="1">
    <location>
        <begin position="631"/>
        <end position="642"/>
    </location>
</feature>
<feature type="compositionally biased region" description="Low complexity" evidence="1">
    <location>
        <begin position="264"/>
        <end position="288"/>
    </location>
</feature>
<feature type="compositionally biased region" description="Low complexity" evidence="1">
    <location>
        <begin position="306"/>
        <end position="319"/>
    </location>
</feature>
<dbReference type="PANTHER" id="PTHR15708">
    <property type="entry name" value="ACTIN BUNDLING/MISSING IN METASTASIS-RELATED"/>
    <property type="match status" value="1"/>
</dbReference>
<accession>A0A9P0G6V1</accession>
<dbReference type="InterPro" id="IPR027267">
    <property type="entry name" value="AH/BAR_dom_sf"/>
</dbReference>
<feature type="compositionally biased region" description="Low complexity" evidence="1">
    <location>
        <begin position="520"/>
        <end position="533"/>
    </location>
</feature>
<feature type="region of interest" description="Disordered" evidence="1">
    <location>
        <begin position="385"/>
        <end position="421"/>
    </location>
</feature>
<dbReference type="GO" id="GO:0030031">
    <property type="term" value="P:cell projection assembly"/>
    <property type="evidence" value="ECO:0007669"/>
    <property type="project" value="TreeGrafter"/>
</dbReference>
<dbReference type="Proteomes" id="UP001153636">
    <property type="component" value="Chromosome 12"/>
</dbReference>
<feature type="compositionally biased region" description="Basic and acidic residues" evidence="1">
    <location>
        <begin position="510"/>
        <end position="519"/>
    </location>
</feature>
<reference evidence="3" key="1">
    <citation type="submission" date="2022-01" db="EMBL/GenBank/DDBJ databases">
        <authorList>
            <person name="King R."/>
        </authorList>
    </citation>
    <scope>NUCLEOTIDE SEQUENCE</scope>
</reference>
<feature type="region of interest" description="Disordered" evidence="1">
    <location>
        <begin position="553"/>
        <end position="611"/>
    </location>
</feature>
<feature type="compositionally biased region" description="Low complexity" evidence="1">
    <location>
        <begin position="649"/>
        <end position="668"/>
    </location>
</feature>
<evidence type="ECO:0000256" key="1">
    <source>
        <dbReference type="SAM" id="MobiDB-lite"/>
    </source>
</evidence>
<name>A0A9P0G6V1_9CUCU</name>
<organism evidence="3 4">
    <name type="scientific">Psylliodes chrysocephalus</name>
    <dbReference type="NCBI Taxonomy" id="3402493"/>
    <lineage>
        <taxon>Eukaryota</taxon>
        <taxon>Metazoa</taxon>
        <taxon>Ecdysozoa</taxon>
        <taxon>Arthropoda</taxon>
        <taxon>Hexapoda</taxon>
        <taxon>Insecta</taxon>
        <taxon>Pterygota</taxon>
        <taxon>Neoptera</taxon>
        <taxon>Endopterygota</taxon>
        <taxon>Coleoptera</taxon>
        <taxon>Polyphaga</taxon>
        <taxon>Cucujiformia</taxon>
        <taxon>Chrysomeloidea</taxon>
        <taxon>Chrysomelidae</taxon>
        <taxon>Galerucinae</taxon>
        <taxon>Alticini</taxon>
        <taxon>Psylliodes</taxon>
    </lineage>
</organism>
<dbReference type="PROSITE" id="PS51338">
    <property type="entry name" value="IMD"/>
    <property type="match status" value="1"/>
</dbReference>